<keyword evidence="3" id="KW-0378">Hydrolase</keyword>
<feature type="domain" description="Homing endonuclease LAGLIDADG" evidence="1">
    <location>
        <begin position="9"/>
        <end position="95"/>
    </location>
</feature>
<sequence length="252" mass="29263">MQLTDKWVVGFVDGDGCFKIINAKTGKRYCFVVSQDKRSVNVLYALKKKFGCGSVNKVGKNMREYRVSSKKDLIEIILPFFEKNPLQTEKLKDFQILYEDLTDKKLLLPGKTICRDWLTGFIDAEANFHVSMVKNYPRPQFVIGLHLKEKEILESIQNWMRSFTNSNYSGGTVYEKKKKNGSNYLVYQISSLTGFLEIIKVCTTNTNRCLLKTSKRIDFLKFKQIIRIIQQKRHLTDNGILIIKKIQQKLVV</sequence>
<name>Q8SMI8_HAELA</name>
<evidence type="ECO:0000313" key="2">
    <source>
        <dbReference type="EMBL" id="AAL77525.1"/>
    </source>
</evidence>
<geneLocation type="chloroplast" evidence="2"/>
<keyword evidence="3" id="KW-0540">Nuclease</keyword>
<reference evidence="2" key="1">
    <citation type="journal article" date="2006" name="BMC Biol.">
        <title>The complete chloroplast DNA sequence of the green alga Oltmannsiellopsis viridis reveals a distinctive quadripartite architecture in the chloroplast genome of early diverging ulvophytes.</title>
        <authorList>
            <person name="Pombert J.F."/>
            <person name="Lemieux C."/>
            <person name="Turmel M."/>
        </authorList>
    </citation>
    <scope>NUCLEOTIDE SEQUENCE</scope>
</reference>
<keyword evidence="3" id="KW-0255">Endonuclease</keyword>
<dbReference type="InterPro" id="IPR027434">
    <property type="entry name" value="Homing_endonucl"/>
</dbReference>
<gene>
    <name evidence="3" type="primary">orf252</name>
    <name evidence="4" type="ORF">SG3EUKT974124.1</name>
    <name evidence="5" type="ORF">SG3EUKT975780.1</name>
</gene>
<evidence type="ECO:0000259" key="1">
    <source>
        <dbReference type="Pfam" id="PF00961"/>
    </source>
</evidence>
<dbReference type="Gene3D" id="3.10.28.10">
    <property type="entry name" value="Homing endonucleases"/>
    <property type="match status" value="2"/>
</dbReference>
<dbReference type="PANTHER" id="PTHR36181:SF2">
    <property type="entry name" value="INTRON-ENCODED ENDONUCLEASE AI3-RELATED"/>
    <property type="match status" value="1"/>
</dbReference>
<proteinExistence type="predicted"/>
<dbReference type="EMBL" id="MG677935">
    <property type="protein sequence ID" value="AUW36423.1"/>
    <property type="molecule type" value="Genomic_DNA"/>
</dbReference>
<dbReference type="Pfam" id="PF00961">
    <property type="entry name" value="LAGLIDADG_1"/>
    <property type="match status" value="2"/>
</dbReference>
<dbReference type="EMBL" id="L49151">
    <property type="protein sequence ID" value="AAL77525.1"/>
    <property type="molecule type" value="Genomic_DNA"/>
</dbReference>
<keyword evidence="2" id="KW-0150">Chloroplast</keyword>
<evidence type="ECO:0000313" key="4">
    <source>
        <dbReference type="EMBL" id="AUW36423.1"/>
    </source>
</evidence>
<dbReference type="EMBL" id="MG677935">
    <property type="protein sequence ID" value="AUW36492.1"/>
    <property type="molecule type" value="Genomic_DNA"/>
</dbReference>
<dbReference type="InterPro" id="IPR004860">
    <property type="entry name" value="LAGLIDADG_dom"/>
</dbReference>
<dbReference type="EMBL" id="KT625280">
    <property type="protein sequence ID" value="ALO21603.1"/>
    <property type="molecule type" value="Genomic_DNA"/>
</dbReference>
<keyword evidence="2" id="KW-0934">Plastid</keyword>
<organism evidence="2">
    <name type="scientific">Haematococcus lacustris</name>
    <name type="common">Green alga</name>
    <name type="synonym">Haematococcus pluvialis</name>
    <dbReference type="NCBI Taxonomy" id="44745"/>
    <lineage>
        <taxon>Eukaryota</taxon>
        <taxon>Viridiplantae</taxon>
        <taxon>Chlorophyta</taxon>
        <taxon>core chlorophytes</taxon>
        <taxon>Chlorophyceae</taxon>
        <taxon>CS clade</taxon>
        <taxon>Chlamydomonadales</taxon>
        <taxon>Haematococcaceae</taxon>
        <taxon>Haematococcus</taxon>
    </lineage>
</organism>
<evidence type="ECO:0000313" key="3">
    <source>
        <dbReference type="EMBL" id="ALO21603.1"/>
    </source>
</evidence>
<dbReference type="GO" id="GO:0004519">
    <property type="term" value="F:endonuclease activity"/>
    <property type="evidence" value="ECO:0007669"/>
    <property type="project" value="UniProtKB-KW"/>
</dbReference>
<feature type="domain" description="Homing endonuclease LAGLIDADG" evidence="1">
    <location>
        <begin position="118"/>
        <end position="226"/>
    </location>
</feature>
<protein>
    <submittedName>
        <fullName evidence="3 4">LAGLIDADG homing endonuclease</fullName>
    </submittedName>
</protein>
<dbReference type="InterPro" id="IPR051289">
    <property type="entry name" value="LAGLIDADG_Endonuclease"/>
</dbReference>
<dbReference type="GO" id="GO:0005739">
    <property type="term" value="C:mitochondrion"/>
    <property type="evidence" value="ECO:0007669"/>
    <property type="project" value="UniProtKB-ARBA"/>
</dbReference>
<dbReference type="AlphaFoldDB" id="Q8SMI8"/>
<reference evidence="3" key="2">
    <citation type="journal article" date="2015" name="BMC Evol. Biol.">
        <title>Chloroplast phylogenomic analysis of chlorophyte green algae identifies a novel lineage sister to the Sphaeropleales (Chlorophyceae).</title>
        <authorList>
            <person name="Lemieux C."/>
            <person name="Vincent A.T."/>
            <person name="Labarre A."/>
            <person name="Otis C."/>
            <person name="Turmel M."/>
        </authorList>
    </citation>
    <scope>NUCLEOTIDE SEQUENCE</scope>
</reference>
<reference evidence="4" key="3">
    <citation type="submission" date="2017-12" db="EMBL/GenBank/DDBJ databases">
        <authorList>
            <person name="Hurst M.R.H."/>
        </authorList>
    </citation>
    <scope>NUCLEOTIDE SEQUENCE</scope>
    <source>
        <strain evidence="4">UTEX 2505</strain>
    </source>
</reference>
<accession>Q8SMI8</accession>
<dbReference type="SUPFAM" id="SSF55608">
    <property type="entry name" value="Homing endonucleases"/>
    <property type="match status" value="2"/>
</dbReference>
<evidence type="ECO:0000313" key="5">
    <source>
        <dbReference type="EMBL" id="AUW36492.1"/>
    </source>
</evidence>
<dbReference type="PANTHER" id="PTHR36181">
    <property type="entry name" value="INTRON-ENCODED ENDONUCLEASE AI3-RELATED"/>
    <property type="match status" value="1"/>
</dbReference>